<comment type="caution">
    <text evidence="2">The sequence shown here is derived from an EMBL/GenBank/DDBJ whole genome shotgun (WGS) entry which is preliminary data.</text>
</comment>
<proteinExistence type="predicted"/>
<dbReference type="Proteomes" id="UP001292094">
    <property type="component" value="Unassembled WGS sequence"/>
</dbReference>
<evidence type="ECO:0000256" key="1">
    <source>
        <dbReference type="SAM" id="MobiDB-lite"/>
    </source>
</evidence>
<dbReference type="AlphaFoldDB" id="A0AAE1P329"/>
<protein>
    <submittedName>
        <fullName evidence="2">Uncharacterized protein</fullName>
    </submittedName>
</protein>
<feature type="region of interest" description="Disordered" evidence="1">
    <location>
        <begin position="89"/>
        <end position="119"/>
    </location>
</feature>
<evidence type="ECO:0000313" key="2">
    <source>
        <dbReference type="EMBL" id="KAK4301104.1"/>
    </source>
</evidence>
<reference evidence="2" key="1">
    <citation type="submission" date="2023-11" db="EMBL/GenBank/DDBJ databases">
        <title>Genome assemblies of two species of porcelain crab, Petrolisthes cinctipes and Petrolisthes manimaculis (Anomura: Porcellanidae).</title>
        <authorList>
            <person name="Angst P."/>
        </authorList>
    </citation>
    <scope>NUCLEOTIDE SEQUENCE</scope>
    <source>
        <strain evidence="2">PB745_02</strain>
        <tissue evidence="2">Gill</tissue>
    </source>
</reference>
<feature type="compositionally biased region" description="Low complexity" evidence="1">
    <location>
        <begin position="110"/>
        <end position="119"/>
    </location>
</feature>
<organism evidence="2 3">
    <name type="scientific">Petrolisthes manimaculis</name>
    <dbReference type="NCBI Taxonomy" id="1843537"/>
    <lineage>
        <taxon>Eukaryota</taxon>
        <taxon>Metazoa</taxon>
        <taxon>Ecdysozoa</taxon>
        <taxon>Arthropoda</taxon>
        <taxon>Crustacea</taxon>
        <taxon>Multicrustacea</taxon>
        <taxon>Malacostraca</taxon>
        <taxon>Eumalacostraca</taxon>
        <taxon>Eucarida</taxon>
        <taxon>Decapoda</taxon>
        <taxon>Pleocyemata</taxon>
        <taxon>Anomura</taxon>
        <taxon>Galatheoidea</taxon>
        <taxon>Porcellanidae</taxon>
        <taxon>Petrolisthes</taxon>
    </lineage>
</organism>
<accession>A0AAE1P329</accession>
<sequence length="161" mass="17865">MRAGLGGTLHLRANTKAATCPGITQCAARLLWQPTVNPLTLSLSLTHSTTCQSHLHSTTSSSNSPTHFHSPPAPFTLTTTTTTAYPVRFHSPPVLHSQPHHNDSHHHSLSRTTSSHLPVPQQLLPMPVTHRFLTESHQPQPEHLYQCLSHRRYCHIHKVAC</sequence>
<evidence type="ECO:0000313" key="3">
    <source>
        <dbReference type="Proteomes" id="UP001292094"/>
    </source>
</evidence>
<name>A0AAE1P329_9EUCA</name>
<dbReference type="EMBL" id="JAWZYT010002926">
    <property type="protein sequence ID" value="KAK4301104.1"/>
    <property type="molecule type" value="Genomic_DNA"/>
</dbReference>
<gene>
    <name evidence="2" type="ORF">Pmani_026740</name>
</gene>
<keyword evidence="3" id="KW-1185">Reference proteome</keyword>